<proteinExistence type="predicted"/>
<dbReference type="OrthoDB" id="4325201at2759"/>
<gene>
    <name evidence="3" type="ORF">IFM89_017550</name>
</gene>
<dbReference type="PANTHER" id="PTHR47293">
    <property type="entry name" value="JACALIN-RELATED LECTIN 3"/>
    <property type="match status" value="1"/>
</dbReference>
<evidence type="ECO:0000313" key="4">
    <source>
        <dbReference type="Proteomes" id="UP000631114"/>
    </source>
</evidence>
<feature type="domain" description="Jacalin-type lectin" evidence="2">
    <location>
        <begin position="6"/>
        <end position="156"/>
    </location>
</feature>
<organism evidence="3 4">
    <name type="scientific">Coptis chinensis</name>
    <dbReference type="NCBI Taxonomy" id="261450"/>
    <lineage>
        <taxon>Eukaryota</taxon>
        <taxon>Viridiplantae</taxon>
        <taxon>Streptophyta</taxon>
        <taxon>Embryophyta</taxon>
        <taxon>Tracheophyta</taxon>
        <taxon>Spermatophyta</taxon>
        <taxon>Magnoliopsida</taxon>
        <taxon>Ranunculales</taxon>
        <taxon>Ranunculaceae</taxon>
        <taxon>Coptidoideae</taxon>
        <taxon>Coptis</taxon>
    </lineage>
</organism>
<dbReference type="GO" id="GO:0030246">
    <property type="term" value="F:carbohydrate binding"/>
    <property type="evidence" value="ECO:0007669"/>
    <property type="project" value="UniProtKB-KW"/>
</dbReference>
<dbReference type="InterPro" id="IPR001229">
    <property type="entry name" value="Jacalin-like_lectin_dom"/>
</dbReference>
<dbReference type="AlphaFoldDB" id="A0A835LZU5"/>
<dbReference type="Gene3D" id="2.100.10.30">
    <property type="entry name" value="Jacalin-like lectin domain"/>
    <property type="match status" value="2"/>
</dbReference>
<protein>
    <recommendedName>
        <fullName evidence="2">Jacalin-type lectin domain-containing protein</fullName>
    </recommendedName>
</protein>
<keyword evidence="1" id="KW-0430">Lectin</keyword>
<dbReference type="InterPro" id="IPR036404">
    <property type="entry name" value="Jacalin-like_lectin_dom_sf"/>
</dbReference>
<dbReference type="Proteomes" id="UP000631114">
    <property type="component" value="Unassembled WGS sequence"/>
</dbReference>
<dbReference type="EMBL" id="JADFTS010000005">
    <property type="protein sequence ID" value="KAF9605531.1"/>
    <property type="molecule type" value="Genomic_DNA"/>
</dbReference>
<evidence type="ECO:0000313" key="3">
    <source>
        <dbReference type="EMBL" id="KAF9605531.1"/>
    </source>
</evidence>
<accession>A0A835LZU5</accession>
<dbReference type="PANTHER" id="PTHR47293:SF68">
    <property type="entry name" value="JACALIN-RELATED LECTIN 3"/>
    <property type="match status" value="1"/>
</dbReference>
<dbReference type="SUPFAM" id="SSF51101">
    <property type="entry name" value="Mannose-binding lectins"/>
    <property type="match status" value="2"/>
</dbReference>
<dbReference type="Pfam" id="PF01419">
    <property type="entry name" value="Jacalin"/>
    <property type="match status" value="2"/>
</dbReference>
<sequence>MEQRESVILGPWGGPGGGGWDDGVFSTIRQIQVVRGRRMILSIQTEYSAKNGDSIWSTRHGYTGADTVDTIQLDYPKEFLKRVTGFYQFEFGDNGMVLVQSLCFFTNKKRYGPFGVERGTSLLGRMARSSGFMEKGRIGNARISVFIGPWGSHGNHWDDGVFSTIKQIQLFRGEREIRAIQIVYCGKNGESIVSKKAWVG</sequence>
<evidence type="ECO:0000259" key="2">
    <source>
        <dbReference type="PROSITE" id="PS51752"/>
    </source>
</evidence>
<name>A0A835LZU5_9MAGN</name>
<dbReference type="SMART" id="SM00915">
    <property type="entry name" value="Jacalin"/>
    <property type="match status" value="1"/>
</dbReference>
<reference evidence="3 4" key="1">
    <citation type="submission" date="2020-10" db="EMBL/GenBank/DDBJ databases">
        <title>The Coptis chinensis genome and diversification of protoberbering-type alkaloids.</title>
        <authorList>
            <person name="Wang B."/>
            <person name="Shu S."/>
            <person name="Song C."/>
            <person name="Liu Y."/>
        </authorList>
    </citation>
    <scope>NUCLEOTIDE SEQUENCE [LARGE SCALE GENOMIC DNA]</scope>
    <source>
        <strain evidence="3">HL-2020</strain>
        <tissue evidence="3">Leaf</tissue>
    </source>
</reference>
<comment type="caution">
    <text evidence="3">The sequence shown here is derived from an EMBL/GenBank/DDBJ whole genome shotgun (WGS) entry which is preliminary data.</text>
</comment>
<dbReference type="PROSITE" id="PS51752">
    <property type="entry name" value="JACALIN_LECTIN"/>
    <property type="match status" value="1"/>
</dbReference>
<evidence type="ECO:0000256" key="1">
    <source>
        <dbReference type="ARBA" id="ARBA00022734"/>
    </source>
</evidence>
<keyword evidence="4" id="KW-1185">Reference proteome</keyword>